<accession>A0A2T3JBM7</accession>
<evidence type="ECO:0000256" key="1">
    <source>
        <dbReference type="SAM" id="Phobius"/>
    </source>
</evidence>
<sequence>MEVSSSRSDILLAAKQILISQIICGAIYLPYVVMSSDLLGIESALIGMAIAVIPSMMGMITATFKVKLKKDSSISELIRVTRTVKLVYTVVMFILAFRFMALSNVIMLSAYGMTFLGCFLTPILNKPQFRMA</sequence>
<keyword evidence="1" id="KW-0472">Membrane</keyword>
<feature type="transmembrane region" description="Helical" evidence="1">
    <location>
        <begin position="43"/>
        <end position="62"/>
    </location>
</feature>
<dbReference type="EMBL" id="PYMJ01000023">
    <property type="protein sequence ID" value="PSU46264.1"/>
    <property type="molecule type" value="Genomic_DNA"/>
</dbReference>
<evidence type="ECO:0000313" key="3">
    <source>
        <dbReference type="Proteomes" id="UP000240987"/>
    </source>
</evidence>
<keyword evidence="1" id="KW-1133">Transmembrane helix</keyword>
<evidence type="ECO:0008006" key="4">
    <source>
        <dbReference type="Google" id="ProtNLM"/>
    </source>
</evidence>
<gene>
    <name evidence="2" type="ORF">C9J12_19545</name>
</gene>
<proteinExistence type="predicted"/>
<comment type="caution">
    <text evidence="2">The sequence shown here is derived from an EMBL/GenBank/DDBJ whole genome shotgun (WGS) entry which is preliminary data.</text>
</comment>
<dbReference type="RefSeq" id="WP_107244245.1">
    <property type="nucleotide sequence ID" value="NZ_PYMJ01000023.1"/>
</dbReference>
<dbReference type="Proteomes" id="UP000240987">
    <property type="component" value="Unassembled WGS sequence"/>
</dbReference>
<dbReference type="AlphaFoldDB" id="A0A2T3JBM7"/>
<dbReference type="OrthoDB" id="5872639at2"/>
<keyword evidence="1" id="KW-0812">Transmembrane</keyword>
<feature type="transmembrane region" description="Helical" evidence="1">
    <location>
        <begin position="83"/>
        <end position="100"/>
    </location>
</feature>
<organism evidence="2 3">
    <name type="scientific">Photobacterium frigidiphilum</name>
    <dbReference type="NCBI Taxonomy" id="264736"/>
    <lineage>
        <taxon>Bacteria</taxon>
        <taxon>Pseudomonadati</taxon>
        <taxon>Pseudomonadota</taxon>
        <taxon>Gammaproteobacteria</taxon>
        <taxon>Vibrionales</taxon>
        <taxon>Vibrionaceae</taxon>
        <taxon>Photobacterium</taxon>
    </lineage>
</organism>
<feature type="transmembrane region" description="Helical" evidence="1">
    <location>
        <begin position="12"/>
        <end position="31"/>
    </location>
</feature>
<evidence type="ECO:0000313" key="2">
    <source>
        <dbReference type="EMBL" id="PSU46264.1"/>
    </source>
</evidence>
<keyword evidence="3" id="KW-1185">Reference proteome</keyword>
<protein>
    <recommendedName>
        <fullName evidence="4">ATP synthase subunit I</fullName>
    </recommendedName>
</protein>
<reference evidence="2 3" key="1">
    <citation type="submission" date="2018-01" db="EMBL/GenBank/DDBJ databases">
        <title>Whole genome sequencing of Histamine producing bacteria.</title>
        <authorList>
            <person name="Butler K."/>
        </authorList>
    </citation>
    <scope>NUCLEOTIDE SEQUENCE [LARGE SCALE GENOMIC DNA]</scope>
    <source>
        <strain evidence="2 3">JCM 12947</strain>
    </source>
</reference>
<name>A0A2T3JBM7_9GAMM</name>